<dbReference type="GO" id="GO:0005524">
    <property type="term" value="F:ATP binding"/>
    <property type="evidence" value="ECO:0007669"/>
    <property type="project" value="UniProtKB-KW"/>
</dbReference>
<dbReference type="InterPro" id="IPR017871">
    <property type="entry name" value="ABC_transporter-like_CS"/>
</dbReference>
<dbReference type="GO" id="GO:0015833">
    <property type="term" value="P:peptide transport"/>
    <property type="evidence" value="ECO:0007669"/>
    <property type="project" value="InterPro"/>
</dbReference>
<keyword evidence="4" id="KW-1003">Cell membrane</keyword>
<evidence type="ECO:0000259" key="10">
    <source>
        <dbReference type="PROSITE" id="PS50893"/>
    </source>
</evidence>
<evidence type="ECO:0000256" key="4">
    <source>
        <dbReference type="ARBA" id="ARBA00022475"/>
    </source>
</evidence>
<evidence type="ECO:0000313" key="12">
    <source>
        <dbReference type="Proteomes" id="UP000216947"/>
    </source>
</evidence>
<dbReference type="InterPro" id="IPR050388">
    <property type="entry name" value="ABC_Ni/Peptide_Import"/>
</dbReference>
<dbReference type="GO" id="GO:0005886">
    <property type="term" value="C:plasma membrane"/>
    <property type="evidence" value="ECO:0007669"/>
    <property type="project" value="UniProtKB-SubCell"/>
</dbReference>
<keyword evidence="6" id="KW-0547">Nucleotide-binding</keyword>
<dbReference type="Pfam" id="PF08352">
    <property type="entry name" value="oligo_HPY"/>
    <property type="match status" value="2"/>
</dbReference>
<keyword evidence="3" id="KW-0813">Transport</keyword>
<dbReference type="InterPro" id="IPR027417">
    <property type="entry name" value="P-loop_NTPase"/>
</dbReference>
<dbReference type="GO" id="GO:0016887">
    <property type="term" value="F:ATP hydrolysis activity"/>
    <property type="evidence" value="ECO:0007669"/>
    <property type="project" value="InterPro"/>
</dbReference>
<evidence type="ECO:0000256" key="1">
    <source>
        <dbReference type="ARBA" id="ARBA00004417"/>
    </source>
</evidence>
<sequence length="552" mass="60483">MAYVPHPPPGDTSTAVLAIRNLSVEVIGAGNRVVRNLSLDVHAGETVCVVGESGSGKSVSSLAVMGLLPPGVLQPRGTVRVEGEDVLSASPRRLREMRATRMAMVFQEPMTALNPVHTVGRQVDEVLRLHRRMTRAQRRAKVLEMFRSVHLPDVERIYDSYPHQLSGGQRQRIVIAMALILEPRLLIADEPTTALDVTTQKQILALIKELQHKHRTAVLFITHDFGVVAEIADRIVVMNRGDLIESGTRDEILAHPQQSYTRRLVSSVPSLIPVRRDTPAGTPVLQVRGLGRTYTDKRSFWGGGSRSVQAASDVNLVLRKGEILGIVGESGSGKSTVARCILRLIEPTTGTMLIGNDDISGLSGAALRPVRRRIQIVFQDPYRSLNPRRKVGESIIEGLLNFGVSREQALARATETLRVVGMGADALERYPHQFSGGQRQRLCIARALVMEPEVLVADEAVSALDVSVQAQVLELLEQIRQRTGVGVLFITHDLRVAAQICDTIMVMQRGIVVETGAADIVLTQPSHDYTRALIDAAPGRGWDFRNFRPLAA</sequence>
<proteinExistence type="inferred from homology"/>
<dbReference type="GO" id="GO:0055085">
    <property type="term" value="P:transmembrane transport"/>
    <property type="evidence" value="ECO:0007669"/>
    <property type="project" value="UniProtKB-ARBA"/>
</dbReference>
<reference evidence="12" key="1">
    <citation type="submission" date="2017-05" db="EMBL/GenBank/DDBJ databases">
        <title>Complete and WGS of Bordetella genogroups.</title>
        <authorList>
            <person name="Spilker T."/>
            <person name="Lipuma J."/>
        </authorList>
    </citation>
    <scope>NUCLEOTIDE SEQUENCE [LARGE SCALE GENOMIC DNA]</scope>
    <source>
        <strain evidence="12">AU18089</strain>
    </source>
</reference>
<name>A0A261QXT4_9BORD</name>
<dbReference type="RefSeq" id="WP_094797266.1">
    <property type="nucleotide sequence ID" value="NZ_NEVK01000007.1"/>
</dbReference>
<comment type="caution">
    <text evidence="11">The sequence shown here is derived from an EMBL/GenBank/DDBJ whole genome shotgun (WGS) entry which is preliminary data.</text>
</comment>
<feature type="domain" description="ABC transporter" evidence="10">
    <location>
        <begin position="285"/>
        <end position="534"/>
    </location>
</feature>
<keyword evidence="12" id="KW-1185">Reference proteome</keyword>
<dbReference type="SMART" id="SM00382">
    <property type="entry name" value="AAA"/>
    <property type="match status" value="2"/>
</dbReference>
<dbReference type="EMBL" id="NEVK01000007">
    <property type="protein sequence ID" value="OZI17192.1"/>
    <property type="molecule type" value="Genomic_DNA"/>
</dbReference>
<dbReference type="InterPro" id="IPR013563">
    <property type="entry name" value="Oligopep_ABC_C"/>
</dbReference>
<evidence type="ECO:0000256" key="2">
    <source>
        <dbReference type="ARBA" id="ARBA00005417"/>
    </source>
</evidence>
<dbReference type="NCBIfam" id="NF007739">
    <property type="entry name" value="PRK10419.1"/>
    <property type="match status" value="2"/>
</dbReference>
<dbReference type="Gene3D" id="3.40.50.300">
    <property type="entry name" value="P-loop containing nucleotide triphosphate hydrolases"/>
    <property type="match status" value="2"/>
</dbReference>
<keyword evidence="8" id="KW-1278">Translocase</keyword>
<keyword evidence="7 11" id="KW-0067">ATP-binding</keyword>
<evidence type="ECO:0000256" key="9">
    <source>
        <dbReference type="ARBA" id="ARBA00023136"/>
    </source>
</evidence>
<dbReference type="CDD" id="cd03257">
    <property type="entry name" value="ABC_NikE_OppD_transporters"/>
    <property type="match status" value="2"/>
</dbReference>
<dbReference type="AlphaFoldDB" id="A0A261QXT4"/>
<dbReference type="PANTHER" id="PTHR43297">
    <property type="entry name" value="OLIGOPEPTIDE TRANSPORT ATP-BINDING PROTEIN APPD"/>
    <property type="match status" value="1"/>
</dbReference>
<dbReference type="FunFam" id="3.40.50.300:FF:000016">
    <property type="entry name" value="Oligopeptide ABC transporter ATP-binding component"/>
    <property type="match status" value="1"/>
</dbReference>
<evidence type="ECO:0000313" key="11">
    <source>
        <dbReference type="EMBL" id="OZI17192.1"/>
    </source>
</evidence>
<dbReference type="SUPFAM" id="SSF52540">
    <property type="entry name" value="P-loop containing nucleoside triphosphate hydrolases"/>
    <property type="match status" value="2"/>
</dbReference>
<accession>A0A261QXT4</accession>
<dbReference type="InterPro" id="IPR003593">
    <property type="entry name" value="AAA+_ATPase"/>
</dbReference>
<dbReference type="InterPro" id="IPR003439">
    <property type="entry name" value="ABC_transporter-like_ATP-bd"/>
</dbReference>
<feature type="domain" description="ABC transporter" evidence="10">
    <location>
        <begin position="19"/>
        <end position="265"/>
    </location>
</feature>
<evidence type="ECO:0000256" key="5">
    <source>
        <dbReference type="ARBA" id="ARBA00022519"/>
    </source>
</evidence>
<gene>
    <name evidence="11" type="ORF">CAL19_15230</name>
</gene>
<keyword evidence="9" id="KW-0472">Membrane</keyword>
<dbReference type="PROSITE" id="PS00211">
    <property type="entry name" value="ABC_TRANSPORTER_1"/>
    <property type="match status" value="2"/>
</dbReference>
<evidence type="ECO:0000256" key="3">
    <source>
        <dbReference type="ARBA" id="ARBA00022448"/>
    </source>
</evidence>
<evidence type="ECO:0000256" key="7">
    <source>
        <dbReference type="ARBA" id="ARBA00022840"/>
    </source>
</evidence>
<evidence type="ECO:0000256" key="8">
    <source>
        <dbReference type="ARBA" id="ARBA00022967"/>
    </source>
</evidence>
<keyword evidence="5" id="KW-0997">Cell inner membrane</keyword>
<dbReference type="Pfam" id="PF00005">
    <property type="entry name" value="ABC_tran"/>
    <property type="match status" value="2"/>
</dbReference>
<dbReference type="PROSITE" id="PS50893">
    <property type="entry name" value="ABC_TRANSPORTER_2"/>
    <property type="match status" value="2"/>
</dbReference>
<dbReference type="PANTHER" id="PTHR43297:SF14">
    <property type="entry name" value="ATPASE AAA-TYPE CORE DOMAIN-CONTAINING PROTEIN"/>
    <property type="match status" value="1"/>
</dbReference>
<protein>
    <submittedName>
        <fullName evidence="11">Microcin ABC transporter ATP-binding protein</fullName>
    </submittedName>
</protein>
<evidence type="ECO:0000256" key="6">
    <source>
        <dbReference type="ARBA" id="ARBA00022741"/>
    </source>
</evidence>
<comment type="subcellular location">
    <subcellularLocation>
        <location evidence="1">Cell inner membrane</location>
        <topology evidence="1">Peripheral membrane protein</topology>
    </subcellularLocation>
</comment>
<organism evidence="11 12">
    <name type="scientific">Bordetella genomosp. 7</name>
    <dbReference type="NCBI Taxonomy" id="1416805"/>
    <lineage>
        <taxon>Bacteria</taxon>
        <taxon>Pseudomonadati</taxon>
        <taxon>Pseudomonadota</taxon>
        <taxon>Betaproteobacteria</taxon>
        <taxon>Burkholderiales</taxon>
        <taxon>Alcaligenaceae</taxon>
        <taxon>Bordetella</taxon>
    </lineage>
</organism>
<dbReference type="Proteomes" id="UP000216947">
    <property type="component" value="Unassembled WGS sequence"/>
</dbReference>
<comment type="similarity">
    <text evidence="2">Belongs to the ABC transporter superfamily.</text>
</comment>
<dbReference type="NCBIfam" id="NF008453">
    <property type="entry name" value="PRK11308.1"/>
    <property type="match status" value="2"/>
</dbReference>